<dbReference type="Gene3D" id="3.30.1490.20">
    <property type="entry name" value="ATP-grasp fold, A domain"/>
    <property type="match status" value="1"/>
</dbReference>
<dbReference type="Pfam" id="PF14398">
    <property type="entry name" value="ATPgrasp_YheCD"/>
    <property type="match status" value="1"/>
</dbReference>
<comment type="caution">
    <text evidence="1">The sequence shown here is derived from an EMBL/GenBank/DDBJ whole genome shotgun (WGS) entry which is preliminary data.</text>
</comment>
<name>A0A5R9F8S9_9BACL</name>
<dbReference type="GO" id="GO:0005524">
    <property type="term" value="F:ATP binding"/>
    <property type="evidence" value="ECO:0007669"/>
    <property type="project" value="InterPro"/>
</dbReference>
<evidence type="ECO:0000313" key="1">
    <source>
        <dbReference type="EMBL" id="TLS38028.1"/>
    </source>
</evidence>
<organism evidence="1 2">
    <name type="scientific">Exobacillus caeni</name>
    <dbReference type="NCBI Taxonomy" id="2574798"/>
    <lineage>
        <taxon>Bacteria</taxon>
        <taxon>Bacillati</taxon>
        <taxon>Bacillota</taxon>
        <taxon>Bacilli</taxon>
        <taxon>Bacillales</taxon>
        <taxon>Guptibacillaceae</taxon>
        <taxon>Exobacillus</taxon>
    </lineage>
</organism>
<sequence>MTEVIFDAENNSWNQTSEYSRLVWGFQKSSIGPLSHYTPGPSFSVKPEVQTIFPLVGILSAPAPGGFTGNKPLFKAIQQLLQKEGGMSFVFTPTECMAKQIDGYFYSFYEKKWVSATFPAPNIVYNRTSIRESEKTPSFLKTIQWLRENSIPFFNPSFFTKWDLYSVLKENTFLAKHLPFTILVDTEEDFTAFLKQYRKVIAKPINGSKGDGIFSISLLDNHSSLIETHANKASCGSAEEIWKKLNELFRVTPYILQEKIALNTIGSRPYDFRILVQRPDKNWNITGIGVRCGKPESITTHVPMGGKILPLHTVNPPVDEEIVSSLAKAVGTTLEDHFGLIGEFSMDIGRDSSNHYWIFEANAKPMRFDERTIYNRSLQNLTDTFRSFAAT</sequence>
<reference evidence="1 2" key="1">
    <citation type="submission" date="2019-04" db="EMBL/GenBank/DDBJ databases">
        <title>Bacillus caeni sp. nov., a bacterium isolated from mangrove sediment.</title>
        <authorList>
            <person name="Huang H."/>
            <person name="Mo K."/>
            <person name="Hu Y."/>
        </authorList>
    </citation>
    <scope>NUCLEOTIDE SEQUENCE [LARGE SCALE GENOMIC DNA]</scope>
    <source>
        <strain evidence="1 2">HB172195</strain>
    </source>
</reference>
<dbReference type="OrthoDB" id="7869153at2"/>
<accession>A0A5R9F8S9</accession>
<dbReference type="Proteomes" id="UP000308230">
    <property type="component" value="Unassembled WGS sequence"/>
</dbReference>
<dbReference type="RefSeq" id="WP_138124090.1">
    <property type="nucleotide sequence ID" value="NZ_SWLG01000004.1"/>
</dbReference>
<dbReference type="SUPFAM" id="SSF56059">
    <property type="entry name" value="Glutathione synthetase ATP-binding domain-like"/>
    <property type="match status" value="1"/>
</dbReference>
<dbReference type="InterPro" id="IPR013815">
    <property type="entry name" value="ATP_grasp_subdomain_1"/>
</dbReference>
<keyword evidence="2" id="KW-1185">Reference proteome</keyword>
<protein>
    <submittedName>
        <fullName evidence="1">YheC/YheD family protein</fullName>
    </submittedName>
</protein>
<proteinExistence type="predicted"/>
<dbReference type="EMBL" id="SWLG01000004">
    <property type="protein sequence ID" value="TLS38028.1"/>
    <property type="molecule type" value="Genomic_DNA"/>
</dbReference>
<dbReference type="InterPro" id="IPR026838">
    <property type="entry name" value="YheC/D"/>
</dbReference>
<dbReference type="AlphaFoldDB" id="A0A5R9F8S9"/>
<evidence type="ECO:0000313" key="2">
    <source>
        <dbReference type="Proteomes" id="UP000308230"/>
    </source>
</evidence>
<gene>
    <name evidence="1" type="ORF">FCL54_05645</name>
</gene>